<protein>
    <submittedName>
        <fullName evidence="1">Uncharacterized protein</fullName>
    </submittedName>
</protein>
<dbReference type="EMBL" id="FQZN01000033">
    <property type="protein sequence ID" value="SHJ52746.1"/>
    <property type="molecule type" value="Genomic_DNA"/>
</dbReference>
<sequence length="81" mass="9217">MAESGETKKSPLFFCCFKRNLHLCSAQHLKQATSSSPTDCRWHFLCPLVIYIVPTPVWMCLMASQPVSGVEQRESGTFFFK</sequence>
<accession>A0A1M6K1A1</accession>
<dbReference type="Proteomes" id="UP000184192">
    <property type="component" value="Unassembled WGS sequence"/>
</dbReference>
<proteinExistence type="predicted"/>
<keyword evidence="2" id="KW-1185">Reference proteome</keyword>
<dbReference type="AlphaFoldDB" id="A0A1M6K1A1"/>
<reference evidence="2" key="1">
    <citation type="submission" date="2016-11" db="EMBL/GenBank/DDBJ databases">
        <authorList>
            <person name="Varghese N."/>
            <person name="Submissions S."/>
        </authorList>
    </citation>
    <scope>NUCLEOTIDE SEQUENCE [LARGE SCALE GENOMIC DNA]</scope>
    <source>
        <strain evidence="2">DSM 26884</strain>
    </source>
</reference>
<gene>
    <name evidence="1" type="ORF">SAMN05444350_13365</name>
</gene>
<evidence type="ECO:0000313" key="2">
    <source>
        <dbReference type="Proteomes" id="UP000184192"/>
    </source>
</evidence>
<organism evidence="1 2">
    <name type="scientific">Bacteroides stercorirosoris</name>
    <dbReference type="NCBI Taxonomy" id="871324"/>
    <lineage>
        <taxon>Bacteria</taxon>
        <taxon>Pseudomonadati</taxon>
        <taxon>Bacteroidota</taxon>
        <taxon>Bacteroidia</taxon>
        <taxon>Bacteroidales</taxon>
        <taxon>Bacteroidaceae</taxon>
        <taxon>Bacteroides</taxon>
    </lineage>
</organism>
<name>A0A1M6K1A1_9BACE</name>
<evidence type="ECO:0000313" key="1">
    <source>
        <dbReference type="EMBL" id="SHJ52746.1"/>
    </source>
</evidence>